<dbReference type="InterPro" id="IPR005240">
    <property type="entry name" value="DUF389"/>
</dbReference>
<protein>
    <submittedName>
        <fullName evidence="3">Hydrophobic protein (TIGR00271 family)</fullName>
    </submittedName>
</protein>
<name>A0ABS2LB62_9CELL</name>
<dbReference type="InterPro" id="IPR011989">
    <property type="entry name" value="ARM-like"/>
</dbReference>
<comment type="caution">
    <text evidence="3">The sequence shown here is derived from an EMBL/GenBank/DDBJ whole genome shotgun (WGS) entry which is preliminary data.</text>
</comment>
<sequence>MTADLVSRLLDPDPEVHEDAVDDAAARAMDDDQGAVDALRDVVLHFEQFPIGTFERTLNRLYAFADASLEPSMMRAVDAGVSATWYLVAACGRAGFRGAVPSAVALLGSPVTSERVVACETLGALDAHEAVPDLVARLGDPEHVVREAAALALVGIGGTDAVDALRRERPRPRAAAPGCRRPDGGDRGHREPQHGRERGPQGPHDLAARAPRPRRYTERARRPPVMLRARSAPVGGSMRVTTADIQRMTTALFISEGPTARSRQATFWTLLILAAVIASAGVAADSTATVIGAMIVAPLMTPIVGTALAIVLNDHRNLTSSALLVVAGAAGVVATGYLVGLFVPIEIVAATNSQVAGRVTPQLIDLLAALATGAVGAFALVRADVSDALPGVAIAISLVPPLAVVGLTLESGAPDQALGALLLFATNVAAIIATGTLVFLLFQVRTAAGEAERFVGPLRGASLVTVAAALLVVAVPLSAISQHVLRQNADKIAAAPVAAAWAEQEQWTVTGISFSGSVLRIEAIGPAPEADPGTLRTALDEAGLADVDVDVTLVIGGTRRLPASE</sequence>
<evidence type="ECO:0000313" key="3">
    <source>
        <dbReference type="EMBL" id="MBM7477675.1"/>
    </source>
</evidence>
<dbReference type="Pfam" id="PF04087">
    <property type="entry name" value="DUF389"/>
    <property type="match status" value="1"/>
</dbReference>
<evidence type="ECO:0000256" key="1">
    <source>
        <dbReference type="SAM" id="MobiDB-lite"/>
    </source>
</evidence>
<dbReference type="SUPFAM" id="SSF48371">
    <property type="entry name" value="ARM repeat"/>
    <property type="match status" value="1"/>
</dbReference>
<dbReference type="Proteomes" id="UP000698059">
    <property type="component" value="Unassembled WGS sequence"/>
</dbReference>
<accession>A0ABS2LB62</accession>
<organism evidence="3 4">
    <name type="scientific">Oerskovia jenensis</name>
    <dbReference type="NCBI Taxonomy" id="162169"/>
    <lineage>
        <taxon>Bacteria</taxon>
        <taxon>Bacillati</taxon>
        <taxon>Actinomycetota</taxon>
        <taxon>Actinomycetes</taxon>
        <taxon>Micrococcales</taxon>
        <taxon>Cellulomonadaceae</taxon>
        <taxon>Oerskovia</taxon>
    </lineage>
</organism>
<reference evidence="3 4" key="1">
    <citation type="submission" date="2021-01" db="EMBL/GenBank/DDBJ databases">
        <title>Sequencing the genomes of 1000 actinobacteria strains.</title>
        <authorList>
            <person name="Klenk H.-P."/>
        </authorList>
    </citation>
    <scope>NUCLEOTIDE SEQUENCE [LARGE SCALE GENOMIC DNA]</scope>
    <source>
        <strain evidence="3 4">DSM 46000</strain>
    </source>
</reference>
<keyword evidence="2" id="KW-0472">Membrane</keyword>
<dbReference type="EMBL" id="JAFBBO010000001">
    <property type="protein sequence ID" value="MBM7477675.1"/>
    <property type="molecule type" value="Genomic_DNA"/>
</dbReference>
<evidence type="ECO:0000313" key="4">
    <source>
        <dbReference type="Proteomes" id="UP000698059"/>
    </source>
</evidence>
<feature type="transmembrane region" description="Helical" evidence="2">
    <location>
        <begin position="265"/>
        <end position="284"/>
    </location>
</feature>
<dbReference type="InterPro" id="IPR016024">
    <property type="entry name" value="ARM-type_fold"/>
</dbReference>
<feature type="transmembrane region" description="Helical" evidence="2">
    <location>
        <begin position="388"/>
        <end position="409"/>
    </location>
</feature>
<proteinExistence type="predicted"/>
<keyword evidence="4" id="KW-1185">Reference proteome</keyword>
<feature type="transmembrane region" description="Helical" evidence="2">
    <location>
        <begin position="323"/>
        <end position="343"/>
    </location>
</feature>
<keyword evidence="2" id="KW-1133">Transmembrane helix</keyword>
<feature type="transmembrane region" description="Helical" evidence="2">
    <location>
        <begin position="290"/>
        <end position="311"/>
    </location>
</feature>
<keyword evidence="2" id="KW-0812">Transmembrane</keyword>
<feature type="transmembrane region" description="Helical" evidence="2">
    <location>
        <begin position="363"/>
        <end position="381"/>
    </location>
</feature>
<evidence type="ECO:0000256" key="2">
    <source>
        <dbReference type="SAM" id="Phobius"/>
    </source>
</evidence>
<gene>
    <name evidence="3" type="ORF">JOD49_000595</name>
</gene>
<feature type="transmembrane region" description="Helical" evidence="2">
    <location>
        <begin position="421"/>
        <end position="442"/>
    </location>
</feature>
<feature type="transmembrane region" description="Helical" evidence="2">
    <location>
        <begin position="454"/>
        <end position="477"/>
    </location>
</feature>
<dbReference type="RefSeq" id="WP_205305913.1">
    <property type="nucleotide sequence ID" value="NZ_BAAAVF010000005.1"/>
</dbReference>
<dbReference type="Pfam" id="PF13646">
    <property type="entry name" value="HEAT_2"/>
    <property type="match status" value="1"/>
</dbReference>
<feature type="compositionally biased region" description="Basic and acidic residues" evidence="1">
    <location>
        <begin position="180"/>
        <end position="199"/>
    </location>
</feature>
<feature type="region of interest" description="Disordered" evidence="1">
    <location>
        <begin position="164"/>
        <end position="225"/>
    </location>
</feature>
<dbReference type="Gene3D" id="1.25.10.10">
    <property type="entry name" value="Leucine-rich Repeat Variant"/>
    <property type="match status" value="1"/>
</dbReference>
<dbReference type="PANTHER" id="PTHR20992">
    <property type="entry name" value="AT15442P-RELATED"/>
    <property type="match status" value="1"/>
</dbReference>
<dbReference type="PANTHER" id="PTHR20992:SF9">
    <property type="entry name" value="AT15442P-RELATED"/>
    <property type="match status" value="1"/>
</dbReference>